<dbReference type="PROSITE" id="PS50229">
    <property type="entry name" value="WH1"/>
    <property type="match status" value="1"/>
</dbReference>
<evidence type="ECO:0000313" key="3">
    <source>
        <dbReference type="Proteomes" id="UP001497623"/>
    </source>
</evidence>
<dbReference type="SUPFAM" id="SSF50729">
    <property type="entry name" value="PH domain-like"/>
    <property type="match status" value="1"/>
</dbReference>
<dbReference type="Proteomes" id="UP001497623">
    <property type="component" value="Unassembled WGS sequence"/>
</dbReference>
<accession>A0AAV2SGW8</accession>
<dbReference type="InterPro" id="IPR011993">
    <property type="entry name" value="PH-like_dom_sf"/>
</dbReference>
<dbReference type="Pfam" id="PF00568">
    <property type="entry name" value="WH1"/>
    <property type="match status" value="1"/>
</dbReference>
<comment type="caution">
    <text evidence="2">The sequence shown here is derived from an EMBL/GenBank/DDBJ whole genome shotgun (WGS) entry which is preliminary data.</text>
</comment>
<evidence type="ECO:0000259" key="1">
    <source>
        <dbReference type="PROSITE" id="PS50229"/>
    </source>
</evidence>
<dbReference type="EMBL" id="CAXKWB010064156">
    <property type="protein sequence ID" value="CAL4187318.1"/>
    <property type="molecule type" value="Genomic_DNA"/>
</dbReference>
<evidence type="ECO:0000313" key="2">
    <source>
        <dbReference type="EMBL" id="CAL4187318.1"/>
    </source>
</evidence>
<protein>
    <recommendedName>
        <fullName evidence="1">WH1 domain-containing protein</fullName>
    </recommendedName>
</protein>
<proteinExistence type="predicted"/>
<reference evidence="2 3" key="1">
    <citation type="submission" date="2024-05" db="EMBL/GenBank/DDBJ databases">
        <authorList>
            <person name="Wallberg A."/>
        </authorList>
    </citation>
    <scope>NUCLEOTIDE SEQUENCE [LARGE SCALE GENOMIC DNA]</scope>
</reference>
<gene>
    <name evidence="2" type="ORF">MNOR_LOCUS36178</name>
</gene>
<sequence length="101" mass="11938">YKVYNMQEMRLLLEIELPPGVEYCTNIPFFHTTQTKDNRSSSKGVGLRFHDDDQAARFSRDIQEFRRNRENKKKTGQLLSAIYVPIQENGSESTIFLYRIF</sequence>
<keyword evidence="3" id="KW-1185">Reference proteome</keyword>
<dbReference type="AlphaFoldDB" id="A0AAV2SGW8"/>
<organism evidence="2 3">
    <name type="scientific">Meganyctiphanes norvegica</name>
    <name type="common">Northern krill</name>
    <name type="synonym">Thysanopoda norvegica</name>
    <dbReference type="NCBI Taxonomy" id="48144"/>
    <lineage>
        <taxon>Eukaryota</taxon>
        <taxon>Metazoa</taxon>
        <taxon>Ecdysozoa</taxon>
        <taxon>Arthropoda</taxon>
        <taxon>Crustacea</taxon>
        <taxon>Multicrustacea</taxon>
        <taxon>Malacostraca</taxon>
        <taxon>Eumalacostraca</taxon>
        <taxon>Eucarida</taxon>
        <taxon>Euphausiacea</taxon>
        <taxon>Euphausiidae</taxon>
        <taxon>Meganyctiphanes</taxon>
    </lineage>
</organism>
<feature type="domain" description="WH1" evidence="1">
    <location>
        <begin position="1"/>
        <end position="69"/>
    </location>
</feature>
<feature type="non-terminal residue" evidence="2">
    <location>
        <position position="1"/>
    </location>
</feature>
<name>A0AAV2SGW8_MEGNR</name>
<dbReference type="Gene3D" id="2.30.29.30">
    <property type="entry name" value="Pleckstrin-homology domain (PH domain)/Phosphotyrosine-binding domain (PTB)"/>
    <property type="match status" value="1"/>
</dbReference>
<dbReference type="InterPro" id="IPR000697">
    <property type="entry name" value="WH1/EVH1_dom"/>
</dbReference>